<comment type="caution">
    <text evidence="4">The sequence shown here is derived from an EMBL/GenBank/DDBJ whole genome shotgun (WGS) entry which is preliminary data.</text>
</comment>
<feature type="region of interest" description="Disordered" evidence="1">
    <location>
        <begin position="519"/>
        <end position="549"/>
    </location>
</feature>
<dbReference type="GO" id="GO:0006508">
    <property type="term" value="P:proteolysis"/>
    <property type="evidence" value="ECO:0007669"/>
    <property type="project" value="InterPro"/>
</dbReference>
<evidence type="ECO:0000256" key="2">
    <source>
        <dbReference type="SAM" id="SignalP"/>
    </source>
</evidence>
<dbReference type="PANTHER" id="PTHR12147:SF26">
    <property type="entry name" value="PEPTIDASE M28 DOMAIN-CONTAINING PROTEIN"/>
    <property type="match status" value="1"/>
</dbReference>
<feature type="chain" id="PRO_5019035684" evidence="2">
    <location>
        <begin position="22"/>
        <end position="549"/>
    </location>
</feature>
<dbReference type="Gene3D" id="3.50.30.30">
    <property type="match status" value="1"/>
</dbReference>
<accession>A0A432MKS1</accession>
<dbReference type="RefSeq" id="WP_126725388.1">
    <property type="nucleotide sequence ID" value="NZ_RYZH01000018.1"/>
</dbReference>
<gene>
    <name evidence="4" type="ORF">TsocGM_10840</name>
</gene>
<evidence type="ECO:0000259" key="3">
    <source>
        <dbReference type="Pfam" id="PF04389"/>
    </source>
</evidence>
<feature type="compositionally biased region" description="Acidic residues" evidence="1">
    <location>
        <begin position="530"/>
        <end position="539"/>
    </location>
</feature>
<proteinExistence type="predicted"/>
<feature type="signal peptide" evidence="2">
    <location>
        <begin position="1"/>
        <end position="21"/>
    </location>
</feature>
<dbReference type="OrthoDB" id="9762302at2"/>
<dbReference type="SUPFAM" id="SSF52025">
    <property type="entry name" value="PA domain"/>
    <property type="match status" value="1"/>
</dbReference>
<dbReference type="InterPro" id="IPR007484">
    <property type="entry name" value="Peptidase_M28"/>
</dbReference>
<dbReference type="EMBL" id="RYZH01000018">
    <property type="protein sequence ID" value="RUL87678.1"/>
    <property type="molecule type" value="Genomic_DNA"/>
</dbReference>
<dbReference type="Proteomes" id="UP000280296">
    <property type="component" value="Unassembled WGS sequence"/>
</dbReference>
<sequence length="549" mass="59204">MNPLHLTPAALALGASLAATAASADGPAGGLSALVGSAPAAASITERELSGHLHFLASDLMKGRDTASPEIKIASEYLATRLRSFGAEPSGDVEQGEPTYFAHFPLEFITPQVEGTSLSVRIEEDGATREINGVFEKDFILVPRGIAPGEIEAPLVYLGYGRTGEADAPNDFDAVAVDGRIVLVLDGLPPGEEEDQENRGRRGMGANSFAKLQEARQRGALALLIVHPFDLEESQPYSQTNPFAVRMFGRRSMSLGSSSPEGTPMIFVEDHIRDAIDEAVGLSDDPATPRELSGATAHFSFAAEVERVKDRNVIGLFPGSDEELRKEVVIYSAHYDHVGVMNDEIHNGSDDNASGTSALLEIADAFGSGPRPRRSVAFLWVSGEEKGLLGSRWWSEHMTLPEGYELVADINMDMVSRNDPNRVSITPSPDHPDYSTIIPVAVDALAAEGMEPDYDADQFYARTDSFNFARMGIPIIFFFSGLHEDYHRPGDDVEKADIGKASRIARAAYRLGWALAQSDDRPARISKDAEDTEEDEDQADASPAEDSGA</sequence>
<organism evidence="4 5">
    <name type="scientific">Tautonia sociabilis</name>
    <dbReference type="NCBI Taxonomy" id="2080755"/>
    <lineage>
        <taxon>Bacteria</taxon>
        <taxon>Pseudomonadati</taxon>
        <taxon>Planctomycetota</taxon>
        <taxon>Planctomycetia</taxon>
        <taxon>Isosphaerales</taxon>
        <taxon>Isosphaeraceae</taxon>
        <taxon>Tautonia</taxon>
    </lineage>
</organism>
<feature type="domain" description="Peptidase M28" evidence="3">
    <location>
        <begin position="312"/>
        <end position="508"/>
    </location>
</feature>
<dbReference type="InterPro" id="IPR046450">
    <property type="entry name" value="PA_dom_sf"/>
</dbReference>
<reference evidence="4 5" key="1">
    <citation type="submission" date="2018-12" db="EMBL/GenBank/DDBJ databases">
        <authorList>
            <person name="Toschakov S.V."/>
        </authorList>
    </citation>
    <scope>NUCLEOTIDE SEQUENCE [LARGE SCALE GENOMIC DNA]</scope>
    <source>
        <strain evidence="4 5">GM2012</strain>
    </source>
</reference>
<feature type="compositionally biased region" description="Basic and acidic residues" evidence="1">
    <location>
        <begin position="519"/>
        <end position="529"/>
    </location>
</feature>
<name>A0A432MKS1_9BACT</name>
<reference evidence="4 5" key="2">
    <citation type="submission" date="2019-01" db="EMBL/GenBank/DDBJ databases">
        <title>Tautonia sociabilis, a novel thermotolerant planctomycete of Isosphaeraceae family, isolated from a 4000 m deep subterranean habitat.</title>
        <authorList>
            <person name="Kovaleva O.L."/>
            <person name="Elcheninov A.G."/>
            <person name="Van Heerden E."/>
            <person name="Toshchakov S.V."/>
            <person name="Novikov A."/>
            <person name="Bonch-Osmolovskaya E.A."/>
            <person name="Kublanov I.V."/>
        </authorList>
    </citation>
    <scope>NUCLEOTIDE SEQUENCE [LARGE SCALE GENOMIC DNA]</scope>
    <source>
        <strain evidence="4 5">GM2012</strain>
    </source>
</reference>
<dbReference type="SUPFAM" id="SSF53187">
    <property type="entry name" value="Zn-dependent exopeptidases"/>
    <property type="match status" value="1"/>
</dbReference>
<evidence type="ECO:0000313" key="4">
    <source>
        <dbReference type="EMBL" id="RUL87678.1"/>
    </source>
</evidence>
<dbReference type="GO" id="GO:0008235">
    <property type="term" value="F:metalloexopeptidase activity"/>
    <property type="evidence" value="ECO:0007669"/>
    <property type="project" value="InterPro"/>
</dbReference>
<dbReference type="AlphaFoldDB" id="A0A432MKS1"/>
<dbReference type="InterPro" id="IPR045175">
    <property type="entry name" value="M28_fam"/>
</dbReference>
<dbReference type="PANTHER" id="PTHR12147">
    <property type="entry name" value="METALLOPEPTIDASE M28 FAMILY MEMBER"/>
    <property type="match status" value="1"/>
</dbReference>
<dbReference type="Pfam" id="PF04389">
    <property type="entry name" value="Peptidase_M28"/>
    <property type="match status" value="1"/>
</dbReference>
<keyword evidence="5" id="KW-1185">Reference proteome</keyword>
<dbReference type="Gene3D" id="3.40.630.10">
    <property type="entry name" value="Zn peptidases"/>
    <property type="match status" value="1"/>
</dbReference>
<protein>
    <submittedName>
        <fullName evidence="4">M28 family peptidase</fullName>
    </submittedName>
</protein>
<evidence type="ECO:0000313" key="5">
    <source>
        <dbReference type="Proteomes" id="UP000280296"/>
    </source>
</evidence>
<keyword evidence="2" id="KW-0732">Signal</keyword>
<evidence type="ECO:0000256" key="1">
    <source>
        <dbReference type="SAM" id="MobiDB-lite"/>
    </source>
</evidence>